<sequence>MENNNERSSMEIFEKDQKIAFVDSFSDAALSYEYEQAGFTINLIQRSVLLFNHNIKKNVTAKQLRKNNIKKNVMSSTLRKNMNSTFIYPYSNIREINYSLPDCRSDDAEICIMTDDALNPVWTFRVPSHAHYICEQWMELFNIPYFIWTIKKALNKRKLNI</sequence>
<dbReference type="EMBL" id="AAGMOI010000023">
    <property type="protein sequence ID" value="EBP7090917.1"/>
    <property type="molecule type" value="Genomic_DNA"/>
</dbReference>
<evidence type="ECO:0000313" key="1">
    <source>
        <dbReference type="EMBL" id="EBP7090917.1"/>
    </source>
</evidence>
<organism evidence="2">
    <name type="scientific">Salmonella enterica</name>
    <name type="common">Salmonella choleraesuis</name>
    <dbReference type="NCBI Taxonomy" id="28901"/>
    <lineage>
        <taxon>Bacteria</taxon>
        <taxon>Pseudomonadati</taxon>
        <taxon>Pseudomonadota</taxon>
        <taxon>Gammaproteobacteria</taxon>
        <taxon>Enterobacterales</taxon>
        <taxon>Enterobacteriaceae</taxon>
        <taxon>Salmonella</taxon>
    </lineage>
</organism>
<comment type="caution">
    <text evidence="2">The sequence shown here is derived from an EMBL/GenBank/DDBJ whole genome shotgun (WGS) entry which is preliminary data.</text>
</comment>
<accession>A0A5U4EVL5</accession>
<dbReference type="AlphaFoldDB" id="A0A5U4EVL5"/>
<dbReference type="EMBL" id="AAGMLS010000036">
    <property type="protein sequence ID" value="EBP8788302.1"/>
    <property type="molecule type" value="Genomic_DNA"/>
</dbReference>
<protein>
    <submittedName>
        <fullName evidence="2">Uncharacterized protein</fullName>
    </submittedName>
</protein>
<name>A0A5U4EVL5_SALER</name>
<evidence type="ECO:0000313" key="2">
    <source>
        <dbReference type="EMBL" id="EBP8788302.1"/>
    </source>
</evidence>
<gene>
    <name evidence="2" type="ORF">AB612_21555</name>
    <name evidence="1" type="ORF">ACY63_21400</name>
</gene>
<proteinExistence type="predicted"/>
<reference evidence="2" key="1">
    <citation type="submission" date="2018-07" db="EMBL/GenBank/DDBJ databases">
        <authorList>
            <consortium name="GenomeTrakr network: Whole genome sequencing for foodborne pathogen traceback"/>
        </authorList>
    </citation>
    <scope>NUCLEOTIDE SEQUENCE</scope>
    <source>
        <strain evidence="1">CFSAN029961</strain>
        <strain evidence="2">CFSAN029981</strain>
    </source>
</reference>